<accession>A0A9D1T3Y4</accession>
<keyword evidence="2" id="KW-1133">Transmembrane helix</keyword>
<reference evidence="4" key="1">
    <citation type="submission" date="2020-10" db="EMBL/GenBank/DDBJ databases">
        <authorList>
            <person name="Gilroy R."/>
        </authorList>
    </citation>
    <scope>NUCLEOTIDE SEQUENCE</scope>
    <source>
        <strain evidence="4">1370</strain>
    </source>
</reference>
<gene>
    <name evidence="4" type="ORF">IAD28_00760</name>
</gene>
<dbReference type="EMBL" id="DVOL01000009">
    <property type="protein sequence ID" value="HIV10214.1"/>
    <property type="molecule type" value="Genomic_DNA"/>
</dbReference>
<keyword evidence="2" id="KW-0812">Transmembrane</keyword>
<evidence type="ECO:0000256" key="2">
    <source>
        <dbReference type="SAM" id="Phobius"/>
    </source>
</evidence>
<dbReference type="InterPro" id="IPR025275">
    <property type="entry name" value="DUF4015"/>
</dbReference>
<comment type="caution">
    <text evidence="4">The sequence shown here is derived from an EMBL/GenBank/DDBJ whole genome shotgun (WGS) entry which is preliminary data.</text>
</comment>
<dbReference type="AlphaFoldDB" id="A0A9D1T3Y4"/>
<evidence type="ECO:0000313" key="4">
    <source>
        <dbReference type="EMBL" id="HIV10214.1"/>
    </source>
</evidence>
<dbReference type="Pfam" id="PF13200">
    <property type="entry name" value="DUF4015"/>
    <property type="match status" value="1"/>
</dbReference>
<evidence type="ECO:0000256" key="1">
    <source>
        <dbReference type="SAM" id="MobiDB-lite"/>
    </source>
</evidence>
<proteinExistence type="predicted"/>
<feature type="transmembrane region" description="Helical" evidence="2">
    <location>
        <begin position="20"/>
        <end position="40"/>
    </location>
</feature>
<evidence type="ECO:0000259" key="3">
    <source>
        <dbReference type="Pfam" id="PF13200"/>
    </source>
</evidence>
<keyword evidence="2" id="KW-0472">Membrane</keyword>
<feature type="domain" description="DUF4015" evidence="3">
    <location>
        <begin position="105"/>
        <end position="295"/>
    </location>
</feature>
<evidence type="ECO:0000313" key="5">
    <source>
        <dbReference type="Proteomes" id="UP000823960"/>
    </source>
</evidence>
<organism evidence="4 5">
    <name type="scientific">Candidatus Faeciplasma avium</name>
    <dbReference type="NCBI Taxonomy" id="2840798"/>
    <lineage>
        <taxon>Bacteria</taxon>
        <taxon>Bacillati</taxon>
        <taxon>Bacillota</taxon>
        <taxon>Clostridia</taxon>
        <taxon>Eubacteriales</taxon>
        <taxon>Oscillospiraceae</taxon>
        <taxon>Oscillospiraceae incertae sedis</taxon>
        <taxon>Candidatus Faeciplasma</taxon>
    </lineage>
</organism>
<sequence>MKNRTRKDKPIFKAKKHGSVLGAIITLVAIAALVFVGYSAGRPIIELIRGDRQGQVTEPNTDAPDVTKDLPTVSQPKTEDSSGESSQDDSYEPEPAPVDRILYISYPGESASDYSEYILSLAENAAGKGYTACVIELVAEGGAVLFSDSGSLANESGAVPGNAIADLGGLCSSVSGLGLTPYARVSLLSDHIVSWYDKSTSYMIEGSTYRWLDDTAERGGKPWLSPFEQGSLDYTGELCLRISQAGFSGLIAGEVEFPPFRSRDLEYIGESVKSGDRHKALTDFAKNACDSFNNEKEFRIELDAYDVISGGAEILSDPEALCTKSLVVRFELSSLDDRITRSDGSQVSFEGLNWEYKLRAAVKLVSETLGGMGVTYQPLVAAEEGEDGVGELMGELGFMSVIIEIGD</sequence>
<reference evidence="4" key="2">
    <citation type="journal article" date="2021" name="PeerJ">
        <title>Extensive microbial diversity within the chicken gut microbiome revealed by metagenomics and culture.</title>
        <authorList>
            <person name="Gilroy R."/>
            <person name="Ravi A."/>
            <person name="Getino M."/>
            <person name="Pursley I."/>
            <person name="Horton D.L."/>
            <person name="Alikhan N.F."/>
            <person name="Baker D."/>
            <person name="Gharbi K."/>
            <person name="Hall N."/>
            <person name="Watson M."/>
            <person name="Adriaenssens E.M."/>
            <person name="Foster-Nyarko E."/>
            <person name="Jarju S."/>
            <person name="Secka A."/>
            <person name="Antonio M."/>
            <person name="Oren A."/>
            <person name="Chaudhuri R.R."/>
            <person name="La Ragione R."/>
            <person name="Hildebrand F."/>
            <person name="Pallen M.J."/>
        </authorList>
    </citation>
    <scope>NUCLEOTIDE SEQUENCE</scope>
    <source>
        <strain evidence="4">1370</strain>
    </source>
</reference>
<dbReference type="Proteomes" id="UP000823960">
    <property type="component" value="Unassembled WGS sequence"/>
</dbReference>
<feature type="region of interest" description="Disordered" evidence="1">
    <location>
        <begin position="55"/>
        <end position="95"/>
    </location>
</feature>
<name>A0A9D1T3Y4_9FIRM</name>
<protein>
    <recommendedName>
        <fullName evidence="3">DUF4015 domain-containing protein</fullName>
    </recommendedName>
</protein>